<dbReference type="SUPFAM" id="SSF46785">
    <property type="entry name" value="Winged helix' DNA-binding domain"/>
    <property type="match status" value="1"/>
</dbReference>
<dbReference type="PROSITE" id="PS50995">
    <property type="entry name" value="HTH_MARR_2"/>
    <property type="match status" value="1"/>
</dbReference>
<dbReference type="CDD" id="cd00090">
    <property type="entry name" value="HTH_ARSR"/>
    <property type="match status" value="1"/>
</dbReference>
<evidence type="ECO:0000256" key="2">
    <source>
        <dbReference type="ARBA" id="ARBA00023015"/>
    </source>
</evidence>
<dbReference type="InterPro" id="IPR023187">
    <property type="entry name" value="Tscrpt_reg_MarR-type_CS"/>
</dbReference>
<dbReference type="InterPro" id="IPR000182">
    <property type="entry name" value="GNAT_dom"/>
</dbReference>
<dbReference type="EMBL" id="JACYGY010000001">
    <property type="protein sequence ID" value="MBE9461698.1"/>
    <property type="molecule type" value="Genomic_DNA"/>
</dbReference>
<dbReference type="PROSITE" id="PS51186">
    <property type="entry name" value="GNAT"/>
    <property type="match status" value="1"/>
</dbReference>
<dbReference type="CDD" id="cd04301">
    <property type="entry name" value="NAT_SF"/>
    <property type="match status" value="1"/>
</dbReference>
<dbReference type="Pfam" id="PF00583">
    <property type="entry name" value="Acetyltransf_1"/>
    <property type="match status" value="1"/>
</dbReference>
<keyword evidence="1" id="KW-0808">Transferase</keyword>
<proteinExistence type="predicted"/>
<dbReference type="PANTHER" id="PTHR13947">
    <property type="entry name" value="GNAT FAMILY N-ACETYLTRANSFERASE"/>
    <property type="match status" value="1"/>
</dbReference>
<dbReference type="Gene3D" id="3.40.630.30">
    <property type="match status" value="1"/>
</dbReference>
<keyword evidence="2" id="KW-0805">Transcription regulation</keyword>
<dbReference type="InterPro" id="IPR036388">
    <property type="entry name" value="WH-like_DNA-bd_sf"/>
</dbReference>
<comment type="caution">
    <text evidence="7">The sequence shown here is derived from an EMBL/GenBank/DDBJ whole genome shotgun (WGS) entry which is preliminary data.</text>
</comment>
<dbReference type="Gene3D" id="1.10.10.10">
    <property type="entry name" value="Winged helix-like DNA-binding domain superfamily/Winged helix DNA-binding domain"/>
    <property type="match status" value="1"/>
</dbReference>
<dbReference type="InterPro" id="IPR000835">
    <property type="entry name" value="HTH_MarR-typ"/>
</dbReference>
<name>A0ABR9W8A4_9BACT</name>
<reference evidence="8" key="1">
    <citation type="submission" date="2023-07" db="EMBL/GenBank/DDBJ databases">
        <title>Dyadobacter sp. nov 'subterranea' isolated from contaminted grondwater.</title>
        <authorList>
            <person name="Szabo I."/>
            <person name="Al-Omari J."/>
            <person name="Szerdahelyi S.G."/>
            <person name="Rado J."/>
        </authorList>
    </citation>
    <scope>NUCLEOTIDE SEQUENCE [LARGE SCALE GENOMIC DNA]</scope>
    <source>
        <strain evidence="8">UP-52</strain>
    </source>
</reference>
<keyword evidence="4" id="KW-0804">Transcription</keyword>
<feature type="domain" description="N-acetyltransferase" evidence="6">
    <location>
        <begin position="164"/>
        <end position="317"/>
    </location>
</feature>
<dbReference type="PROSITE" id="PS01117">
    <property type="entry name" value="HTH_MARR_1"/>
    <property type="match status" value="1"/>
</dbReference>
<dbReference type="RefSeq" id="WP_194119962.1">
    <property type="nucleotide sequence ID" value="NZ_JACYGY010000001.1"/>
</dbReference>
<evidence type="ECO:0000259" key="6">
    <source>
        <dbReference type="PROSITE" id="PS51186"/>
    </source>
</evidence>
<evidence type="ECO:0000256" key="4">
    <source>
        <dbReference type="ARBA" id="ARBA00023163"/>
    </source>
</evidence>
<evidence type="ECO:0000256" key="3">
    <source>
        <dbReference type="ARBA" id="ARBA00023125"/>
    </source>
</evidence>
<dbReference type="Proteomes" id="UP000634134">
    <property type="component" value="Unassembled WGS sequence"/>
</dbReference>
<dbReference type="InterPro" id="IPR036390">
    <property type="entry name" value="WH_DNA-bd_sf"/>
</dbReference>
<dbReference type="InterPro" id="IPR011991">
    <property type="entry name" value="ArsR-like_HTH"/>
</dbReference>
<protein>
    <submittedName>
        <fullName evidence="7">Bifunctional helix-turn-helix transcriptional regulator/GNAT family N-acetyltransferase</fullName>
    </submittedName>
</protein>
<dbReference type="SMART" id="SM00347">
    <property type="entry name" value="HTH_MARR"/>
    <property type="match status" value="1"/>
</dbReference>
<evidence type="ECO:0000313" key="8">
    <source>
        <dbReference type="Proteomes" id="UP000634134"/>
    </source>
</evidence>
<accession>A0ABR9W8A4</accession>
<evidence type="ECO:0000259" key="5">
    <source>
        <dbReference type="PROSITE" id="PS50995"/>
    </source>
</evidence>
<evidence type="ECO:0000313" key="7">
    <source>
        <dbReference type="EMBL" id="MBE9461698.1"/>
    </source>
</evidence>
<keyword evidence="8" id="KW-1185">Reference proteome</keyword>
<dbReference type="Pfam" id="PF12802">
    <property type="entry name" value="MarR_2"/>
    <property type="match status" value="1"/>
</dbReference>
<keyword evidence="3" id="KW-0238">DNA-binding</keyword>
<dbReference type="InterPro" id="IPR050769">
    <property type="entry name" value="NAT_camello-type"/>
</dbReference>
<organism evidence="7 8">
    <name type="scientific">Dyadobacter subterraneus</name>
    <dbReference type="NCBI Taxonomy" id="2773304"/>
    <lineage>
        <taxon>Bacteria</taxon>
        <taxon>Pseudomonadati</taxon>
        <taxon>Bacteroidota</taxon>
        <taxon>Cytophagia</taxon>
        <taxon>Cytophagales</taxon>
        <taxon>Spirosomataceae</taxon>
        <taxon>Dyadobacter</taxon>
    </lineage>
</organism>
<gene>
    <name evidence="7" type="ORF">IEE83_07370</name>
</gene>
<sequence>MSDQITQIGFLAGATRFRRISEKLHVDGDKIYKDNNVDFKASWFSVFYILSISEEAKTVVELAEEIGFSHITVKNVVRELETNGLVTVVEHPKDGRSKHISISDAGKILLEKLRIIWNDFSLALKQVLHAGHPDFLNIINRIDHAIYKTPIHERAKLIGKDEPLLILDYKPSLKKYFYDLAGNWLLGVLNGVLEEEDQYTLHNPDKAYIEKGGFLFFAMYQNKPVGVVALKRLNEDTFEFAKLFIDPEARKLGIATKLIERCISRCKENNVKQLWLQTTMSMPQAHKLYYKLGFSDQMAPPQMDVLKRTEKIMVMEM</sequence>
<dbReference type="PANTHER" id="PTHR13947:SF37">
    <property type="entry name" value="LD18367P"/>
    <property type="match status" value="1"/>
</dbReference>
<evidence type="ECO:0000256" key="1">
    <source>
        <dbReference type="ARBA" id="ARBA00022679"/>
    </source>
</evidence>
<dbReference type="InterPro" id="IPR016181">
    <property type="entry name" value="Acyl_CoA_acyltransferase"/>
</dbReference>
<feature type="domain" description="HTH marR-type" evidence="5">
    <location>
        <begin position="1"/>
        <end position="148"/>
    </location>
</feature>
<dbReference type="SUPFAM" id="SSF55729">
    <property type="entry name" value="Acyl-CoA N-acyltransferases (Nat)"/>
    <property type="match status" value="1"/>
</dbReference>